<evidence type="ECO:0000313" key="2">
    <source>
        <dbReference type="Proteomes" id="UP000247480"/>
    </source>
</evidence>
<comment type="caution">
    <text evidence="1">The sequence shown here is derived from an EMBL/GenBank/DDBJ whole genome shotgun (WGS) entry which is preliminary data.</text>
</comment>
<evidence type="ECO:0000313" key="1">
    <source>
        <dbReference type="EMBL" id="GBH10735.1"/>
    </source>
</evidence>
<protein>
    <submittedName>
        <fullName evidence="1">Monoamine oxidase</fullName>
    </submittedName>
</protein>
<sequence length="69" mass="7215">MKHLGTAIGEHGAYKPLGNHAVFTAGEASALESVGTAIAEACPIAFNYRAAARSFVSFTNPSDDLHAWP</sequence>
<dbReference type="Proteomes" id="UP000247480">
    <property type="component" value="Unassembled WGS sequence"/>
</dbReference>
<dbReference type="EMBL" id="BGJZ01000197">
    <property type="protein sequence ID" value="GBH10735.1"/>
    <property type="molecule type" value="Genomic_DNA"/>
</dbReference>
<organism evidence="1 2">
    <name type="scientific">Pseudomonas syringae pv. actinidiae</name>
    <dbReference type="NCBI Taxonomy" id="103796"/>
    <lineage>
        <taxon>Bacteria</taxon>
        <taxon>Pseudomonadati</taxon>
        <taxon>Pseudomonadota</taxon>
        <taxon>Gammaproteobacteria</taxon>
        <taxon>Pseudomonadales</taxon>
        <taxon>Pseudomonadaceae</taxon>
        <taxon>Pseudomonas</taxon>
        <taxon>Pseudomonas syringae</taxon>
    </lineage>
</organism>
<gene>
    <name evidence="1" type="ORF">KPSA1_04157</name>
</gene>
<name>A0A2V0QKB0_PSESF</name>
<dbReference type="AlphaFoldDB" id="A0A2V0QKB0"/>
<proteinExistence type="predicted"/>
<reference evidence="1 2" key="1">
    <citation type="submission" date="2018-04" db="EMBL/GenBank/DDBJ databases">
        <title>Draft genome sequence of Pseudomonas syringae pv. actinidiae biovar 1 strains isolated from kiwifruit in Kagawa prefecture.</title>
        <authorList>
            <person name="Tabuchi M."/>
            <person name="Saito M."/>
            <person name="Fujiwara S."/>
            <person name="Sasa N."/>
            <person name="Akimitsu K."/>
            <person name="Gomi K."/>
            <person name="Konishi-Sugita S."/>
            <person name="Hamano K."/>
            <person name="Kataoka I."/>
        </authorList>
    </citation>
    <scope>NUCLEOTIDE SEQUENCE [LARGE SCALE GENOMIC DNA]</scope>
    <source>
        <strain evidence="1 2">MAFF212206</strain>
    </source>
</reference>
<accession>A0A2V0QKB0</accession>